<proteinExistence type="predicted"/>
<dbReference type="Gene3D" id="2.40.160.100">
    <property type="match status" value="1"/>
</dbReference>
<gene>
    <name evidence="3" type="ORF">COW36_19250</name>
</gene>
<dbReference type="AlphaFoldDB" id="A0A2M7G0G1"/>
<name>A0A2M7G0G1_9BACT</name>
<organism evidence="3 4">
    <name type="scientific">bacterium (Candidatus Blackallbacteria) CG17_big_fil_post_rev_8_21_14_2_50_48_46</name>
    <dbReference type="NCBI Taxonomy" id="2014261"/>
    <lineage>
        <taxon>Bacteria</taxon>
        <taxon>Candidatus Blackallbacteria</taxon>
    </lineage>
</organism>
<sequence>MKKTFTLLALSLFIAPLISPLAAESRPAIKNLRYEEDWSALKQNQDSADFWDTLKYLPLNESGDIYLSLGGSWRVRGEGWTGYDFKPDQNAVFALNQLRLNADFHATDFFRLYLETLSALGTPRNLPGGIANNQPAGLRGIDLDSIDLQNAFFDLKYAWDPTSYILLRPGRQEMDFGKQRLISSLVWVNTRRTFDAVSLIGQVGGWNLRGVYAQWVKTQAWNFNLSDAGTSFYGLYSSGPLFDGWNSDLYWLGLHKTSTAYQGVTGQEERQTLGLRLNGKLPFGIETDAEGAYQFGSFADQSIAAGFGAVDLSYPLDLPWKPQVGLGLNYASGDSSRSDKSLNTFNQLFPLGHAYYGLMDQLGRQNAIDLRGSLNVKPCPELSLALDGHGFWRVSNQDDVYSVAGTVARKAASVQDNYLGFEADLTATWKWDSHFSTLAGVNLFVPGSFYQEGGTSALQTFSYLQTQYSF</sequence>
<evidence type="ECO:0000259" key="2">
    <source>
        <dbReference type="Pfam" id="PF13372"/>
    </source>
</evidence>
<dbReference type="EMBL" id="PFFQ01000054">
    <property type="protein sequence ID" value="PIW15061.1"/>
    <property type="molecule type" value="Genomic_DNA"/>
</dbReference>
<dbReference type="Proteomes" id="UP000231019">
    <property type="component" value="Unassembled WGS sequence"/>
</dbReference>
<evidence type="ECO:0000256" key="1">
    <source>
        <dbReference type="SAM" id="SignalP"/>
    </source>
</evidence>
<dbReference type="Pfam" id="PF13372">
    <property type="entry name" value="Alginate_exp"/>
    <property type="match status" value="1"/>
</dbReference>
<dbReference type="InterPro" id="IPR053728">
    <property type="entry name" value="Alginate_Permeability_Chnl"/>
</dbReference>
<feature type="chain" id="PRO_5014727701" description="Alginate export domain-containing protein" evidence="1">
    <location>
        <begin position="23"/>
        <end position="470"/>
    </location>
</feature>
<accession>A0A2M7G0G1</accession>
<reference evidence="3 4" key="1">
    <citation type="submission" date="2017-09" db="EMBL/GenBank/DDBJ databases">
        <title>Depth-based differentiation of microbial function through sediment-hosted aquifers and enrichment of novel symbionts in the deep terrestrial subsurface.</title>
        <authorList>
            <person name="Probst A.J."/>
            <person name="Ladd B."/>
            <person name="Jarett J.K."/>
            <person name="Geller-Mcgrath D.E."/>
            <person name="Sieber C.M."/>
            <person name="Emerson J.B."/>
            <person name="Anantharaman K."/>
            <person name="Thomas B.C."/>
            <person name="Malmstrom R."/>
            <person name="Stieglmeier M."/>
            <person name="Klingl A."/>
            <person name="Woyke T."/>
            <person name="Ryan C.M."/>
            <person name="Banfield J.F."/>
        </authorList>
    </citation>
    <scope>NUCLEOTIDE SEQUENCE [LARGE SCALE GENOMIC DNA]</scope>
    <source>
        <strain evidence="3">CG17_big_fil_post_rev_8_21_14_2_50_48_46</strain>
    </source>
</reference>
<comment type="caution">
    <text evidence="3">The sequence shown here is derived from an EMBL/GenBank/DDBJ whole genome shotgun (WGS) entry which is preliminary data.</text>
</comment>
<dbReference type="InterPro" id="IPR025388">
    <property type="entry name" value="Alginate_export_dom"/>
</dbReference>
<feature type="signal peptide" evidence="1">
    <location>
        <begin position="1"/>
        <end position="22"/>
    </location>
</feature>
<evidence type="ECO:0000313" key="4">
    <source>
        <dbReference type="Proteomes" id="UP000231019"/>
    </source>
</evidence>
<protein>
    <recommendedName>
        <fullName evidence="2">Alginate export domain-containing protein</fullName>
    </recommendedName>
</protein>
<keyword evidence="1" id="KW-0732">Signal</keyword>
<evidence type="ECO:0000313" key="3">
    <source>
        <dbReference type="EMBL" id="PIW15061.1"/>
    </source>
</evidence>
<feature type="domain" description="Alginate export" evidence="2">
    <location>
        <begin position="66"/>
        <end position="459"/>
    </location>
</feature>